<evidence type="ECO:0008006" key="4">
    <source>
        <dbReference type="Google" id="ProtNLM"/>
    </source>
</evidence>
<gene>
    <name evidence="2" type="ORF">V3390_09930</name>
</gene>
<keyword evidence="1" id="KW-0472">Membrane</keyword>
<keyword evidence="1" id="KW-1133">Transmembrane helix</keyword>
<evidence type="ECO:0000256" key="1">
    <source>
        <dbReference type="SAM" id="Phobius"/>
    </source>
</evidence>
<protein>
    <recommendedName>
        <fullName evidence="4">Signal transducing protein</fullName>
    </recommendedName>
</protein>
<name>A0ABU7V2F6_9GAMM</name>
<proteinExistence type="predicted"/>
<evidence type="ECO:0000313" key="3">
    <source>
        <dbReference type="Proteomes" id="UP001356170"/>
    </source>
</evidence>
<dbReference type="Proteomes" id="UP001356170">
    <property type="component" value="Unassembled WGS sequence"/>
</dbReference>
<comment type="caution">
    <text evidence="2">The sequence shown here is derived from an EMBL/GenBank/DDBJ whole genome shotgun (WGS) entry which is preliminary data.</text>
</comment>
<organism evidence="2 3">
    <name type="scientific">Aquilutibacter rugosus</name>
    <dbReference type="NCBI Taxonomy" id="3115820"/>
    <lineage>
        <taxon>Bacteria</taxon>
        <taxon>Pseudomonadati</taxon>
        <taxon>Pseudomonadota</taxon>
        <taxon>Gammaproteobacteria</taxon>
        <taxon>Lysobacterales</taxon>
        <taxon>Lysobacteraceae</taxon>
        <taxon>Aquilutibacter</taxon>
    </lineage>
</organism>
<dbReference type="RefSeq" id="WP_331704296.1">
    <property type="nucleotide sequence ID" value="NZ_JAZHBO010000002.1"/>
</dbReference>
<feature type="transmembrane region" description="Helical" evidence="1">
    <location>
        <begin position="106"/>
        <end position="124"/>
    </location>
</feature>
<keyword evidence="3" id="KW-1185">Reference proteome</keyword>
<dbReference type="EMBL" id="JAZHBO010000002">
    <property type="protein sequence ID" value="MEF2156530.1"/>
    <property type="molecule type" value="Genomic_DNA"/>
</dbReference>
<accession>A0ABU7V2F6</accession>
<evidence type="ECO:0000313" key="2">
    <source>
        <dbReference type="EMBL" id="MEF2156530.1"/>
    </source>
</evidence>
<keyword evidence="1" id="KW-0812">Transmembrane</keyword>
<sequence>MRQVFVSDRLETVEGVVRLLNDNGIEAIVRNGRGYRGNRRQDFSFRQSAPNLPEAWVLNNDDKTRARQLLFDAKLIDSTRDRDSYLAGTQRRDDALQRKGSRAMTLRLVALAVLTIGAGIFFMTRTHSPLDRADAALQGPIDSTRSRPLPLSLQISALQQGIDLGAMPALCLSVDGQRPVNDLMVRLQGNGKRIVPFNHCQRQSDPLTGSHLTDGTPAEFIEIGNFRARSATEGVIDINTFHHQQWAHYRTYRVELINGRWAVRQLTRHVAA</sequence>
<reference evidence="2 3" key="1">
    <citation type="submission" date="2024-01" db="EMBL/GenBank/DDBJ databases">
        <title>Novel species of the genus Luteimonas isolated from rivers.</title>
        <authorList>
            <person name="Lu H."/>
        </authorList>
    </citation>
    <scope>NUCLEOTIDE SEQUENCE [LARGE SCALE GENOMIC DNA]</scope>
    <source>
        <strain evidence="2 3">FXH3W</strain>
    </source>
</reference>